<dbReference type="InterPro" id="IPR036188">
    <property type="entry name" value="FAD/NAD-bd_sf"/>
</dbReference>
<sequence>MACQLLRYGVKFRILDKQKDQVHESRAFAIQAKSMEIFQNLGFAEEFLKLARSNVDFAFFINGKKQIEINFQQFQHQDTPFSSVYFLPQTETECIFIEFLEKQGIYIERQKELMTFTQGTKGVQATIKSNSTGSTEKIACAYIIGCDGAHSSVRHMLNFSFEGNVYPQLFNLVDARIEWPYSRNKFLFFLGKEGVFVHIPLTKKISRVMLAKRSAHLEEKLDIPNLNDLENLASLLTQVSVKLVNPIWISQFRLHHRGVSQYYQNRAFLAGDAAHIHSPVGGQGMNTGIQDATNLAWKLALVLKKATDVKLLATYETERHPVGKTLLKTTDQFFSLLTAKGFFISRLRNWLLSFVISFLFSKKNLEKRLFWFISQLNIHYAQNEFNYEIKEKSHHAFKRGPSPGYRAPNAPANASNLFILLTYKPFNILYFQTKKNQTQLIEKINALIKNYKDWVQVHTFVLSPENKLLFKRYGVISSAIYVIRPDGYVGFRMNADKDLWLEEYLKNFFK</sequence>
<proteinExistence type="inferred from homology"/>
<comment type="similarity">
    <text evidence="2">Belongs to the PheA/TfdB FAD monooxygenase family.</text>
</comment>
<dbReference type="Gene3D" id="3.30.70.2450">
    <property type="match status" value="1"/>
</dbReference>
<keyword evidence="5" id="KW-0274">FAD</keyword>
<evidence type="ECO:0000256" key="1">
    <source>
        <dbReference type="ARBA" id="ARBA00001974"/>
    </source>
</evidence>
<feature type="domain" description="FAD-binding" evidence="8">
    <location>
        <begin position="3"/>
        <end position="328"/>
    </location>
</feature>
<evidence type="ECO:0000256" key="6">
    <source>
        <dbReference type="ARBA" id="ARBA00023002"/>
    </source>
</evidence>
<evidence type="ECO:0000256" key="7">
    <source>
        <dbReference type="ARBA" id="ARBA00024806"/>
    </source>
</evidence>
<evidence type="ECO:0000256" key="4">
    <source>
        <dbReference type="ARBA" id="ARBA00022630"/>
    </source>
</evidence>
<comment type="caution">
    <text evidence="9">The sequence shown here is derived from an EMBL/GenBank/DDBJ whole genome shotgun (WGS) entry which is preliminary data.</text>
</comment>
<dbReference type="Gene3D" id="3.40.30.20">
    <property type="match status" value="1"/>
</dbReference>
<comment type="function">
    <text evidence="7">Serves to protect the cell against DNA damage by alkyl hydroperoxides. It can use either NADH or NADPH as electron donor for direct reduction of redox dyes or of alkyl hydroperoxides when combined with the AhpC protein.</text>
</comment>
<dbReference type="Gene3D" id="3.50.50.60">
    <property type="entry name" value="FAD/NAD(P)-binding domain"/>
    <property type="match status" value="1"/>
</dbReference>
<dbReference type="InterPro" id="IPR002938">
    <property type="entry name" value="FAD-bd"/>
</dbReference>
<dbReference type="InterPro" id="IPR038220">
    <property type="entry name" value="PHOX_C_sf"/>
</dbReference>
<dbReference type="GO" id="GO:0016709">
    <property type="term" value="F:oxidoreductase activity, acting on paired donors, with incorporation or reduction of molecular oxygen, NAD(P)H as one donor, and incorporation of one atom of oxygen"/>
    <property type="evidence" value="ECO:0007669"/>
    <property type="project" value="UniProtKB-ARBA"/>
</dbReference>
<protein>
    <recommendedName>
        <fullName evidence="3">Alkyl hydroperoxide reductase subunit F</fullName>
    </recommendedName>
</protein>
<dbReference type="AlphaFoldDB" id="A0A1J8P9U5"/>
<dbReference type="PRINTS" id="PR00420">
    <property type="entry name" value="RNGMNOXGNASE"/>
</dbReference>
<dbReference type="InterPro" id="IPR036249">
    <property type="entry name" value="Thioredoxin-like_sf"/>
</dbReference>
<dbReference type="EMBL" id="LUKY01000029">
    <property type="protein sequence ID" value="OIZ95795.1"/>
    <property type="molecule type" value="Genomic_DNA"/>
</dbReference>
<reference evidence="9 10" key="1">
    <citation type="submission" date="2016-03" db="EMBL/GenBank/DDBJ databases">
        <title>Comparative genomics of Rickettsiella.</title>
        <authorList>
            <person name="Chandler C."/>
            <person name="Wang Y."/>
        </authorList>
    </citation>
    <scope>NUCLEOTIDE SEQUENCE [LARGE SCALE GENOMIC DNA]</scope>
    <source>
        <strain evidence="9 10">RCFS May 2013</strain>
    </source>
</reference>
<organism evidence="9 10">
    <name type="scientific">Candidatus Rickettsiella isopodorum</name>
    <dbReference type="NCBI Taxonomy" id="1225476"/>
    <lineage>
        <taxon>Bacteria</taxon>
        <taxon>Pseudomonadati</taxon>
        <taxon>Pseudomonadota</taxon>
        <taxon>Gammaproteobacteria</taxon>
        <taxon>Legionellales</taxon>
        <taxon>Coxiellaceae</taxon>
        <taxon>Rickettsiella</taxon>
    </lineage>
</organism>
<keyword evidence="4" id="KW-0285">Flavoprotein</keyword>
<evidence type="ECO:0000313" key="10">
    <source>
        <dbReference type="Proteomes" id="UP000183924"/>
    </source>
</evidence>
<dbReference type="InterPro" id="IPR050641">
    <property type="entry name" value="RIFMO-like"/>
</dbReference>
<evidence type="ECO:0000256" key="3">
    <source>
        <dbReference type="ARBA" id="ARBA00020059"/>
    </source>
</evidence>
<dbReference type="STRING" id="1225476.A1D18_01300"/>
<keyword evidence="6" id="KW-0560">Oxidoreductase</keyword>
<dbReference type="GO" id="GO:0071949">
    <property type="term" value="F:FAD binding"/>
    <property type="evidence" value="ECO:0007669"/>
    <property type="project" value="InterPro"/>
</dbReference>
<keyword evidence="10" id="KW-1185">Reference proteome</keyword>
<dbReference type="SUPFAM" id="SSF51905">
    <property type="entry name" value="FAD/NAD(P)-binding domain"/>
    <property type="match status" value="1"/>
</dbReference>
<dbReference type="PANTHER" id="PTHR43004:SF19">
    <property type="entry name" value="BINDING MONOOXYGENASE, PUTATIVE (JCVI)-RELATED"/>
    <property type="match status" value="1"/>
</dbReference>
<comment type="cofactor">
    <cofactor evidence="1">
        <name>FAD</name>
        <dbReference type="ChEBI" id="CHEBI:57692"/>
    </cofactor>
</comment>
<accession>A0A1J8P9U5</accession>
<evidence type="ECO:0000256" key="2">
    <source>
        <dbReference type="ARBA" id="ARBA00007801"/>
    </source>
</evidence>
<dbReference type="SUPFAM" id="SSF52833">
    <property type="entry name" value="Thioredoxin-like"/>
    <property type="match status" value="1"/>
</dbReference>
<evidence type="ECO:0000256" key="5">
    <source>
        <dbReference type="ARBA" id="ARBA00022827"/>
    </source>
</evidence>
<dbReference type="PANTHER" id="PTHR43004">
    <property type="entry name" value="TRK SYSTEM POTASSIUM UPTAKE PROTEIN"/>
    <property type="match status" value="1"/>
</dbReference>
<dbReference type="Proteomes" id="UP000183924">
    <property type="component" value="Unassembled WGS sequence"/>
</dbReference>
<evidence type="ECO:0000313" key="9">
    <source>
        <dbReference type="EMBL" id="OIZ95795.1"/>
    </source>
</evidence>
<evidence type="ECO:0000259" key="8">
    <source>
        <dbReference type="Pfam" id="PF01494"/>
    </source>
</evidence>
<dbReference type="Pfam" id="PF01494">
    <property type="entry name" value="FAD_binding_3"/>
    <property type="match status" value="1"/>
</dbReference>
<gene>
    <name evidence="9" type="ORF">A1D18_01300</name>
</gene>
<name>A0A1J8P9U5_9COXI</name>